<protein>
    <submittedName>
        <fullName evidence="2">Uncharacterized protein</fullName>
    </submittedName>
</protein>
<evidence type="ECO:0000313" key="3">
    <source>
        <dbReference type="Proteomes" id="UP000244722"/>
    </source>
</evidence>
<evidence type="ECO:0000256" key="1">
    <source>
        <dbReference type="SAM" id="Phobius"/>
    </source>
</evidence>
<evidence type="ECO:0000313" key="2">
    <source>
        <dbReference type="EMBL" id="PUU77982.1"/>
    </source>
</evidence>
<keyword evidence="1" id="KW-1133">Transmembrane helix</keyword>
<feature type="transmembrane region" description="Helical" evidence="1">
    <location>
        <begin position="34"/>
        <end position="56"/>
    </location>
</feature>
<proteinExistence type="predicted"/>
<organism evidence="2 3">
    <name type="scientific">Tuber borchii</name>
    <name type="common">White truffle</name>
    <dbReference type="NCBI Taxonomy" id="42251"/>
    <lineage>
        <taxon>Eukaryota</taxon>
        <taxon>Fungi</taxon>
        <taxon>Dikarya</taxon>
        <taxon>Ascomycota</taxon>
        <taxon>Pezizomycotina</taxon>
        <taxon>Pezizomycetes</taxon>
        <taxon>Pezizales</taxon>
        <taxon>Tuberaceae</taxon>
        <taxon>Tuber</taxon>
    </lineage>
</organism>
<sequence>MTLSGLLHWLTSQSVFLARVEIWEPFGMAISARISAVSYSCIAIIFVLALGILALLTAGGMGYKPFASEITTVGSCSAAISAACHAWGEDSEEIVGKKEGVRKPIFEEVYSGVGR</sequence>
<comment type="caution">
    <text evidence="2">The sequence shown here is derived from an EMBL/GenBank/DDBJ whole genome shotgun (WGS) entry which is preliminary data.</text>
</comment>
<accession>A0A2T6ZR74</accession>
<reference evidence="2 3" key="1">
    <citation type="submission" date="2017-04" db="EMBL/GenBank/DDBJ databases">
        <title>Draft genome sequence of Tuber borchii Vittad., a whitish edible truffle.</title>
        <authorList>
            <consortium name="DOE Joint Genome Institute"/>
            <person name="Murat C."/>
            <person name="Kuo A."/>
            <person name="Barry K.W."/>
            <person name="Clum A."/>
            <person name="Dockter R.B."/>
            <person name="Fauchery L."/>
            <person name="Iotti M."/>
            <person name="Kohler A."/>
            <person name="Labutti K."/>
            <person name="Lindquist E.A."/>
            <person name="Lipzen A."/>
            <person name="Ohm R.A."/>
            <person name="Wang M."/>
            <person name="Grigoriev I.V."/>
            <person name="Zambonelli A."/>
            <person name="Martin F.M."/>
        </authorList>
    </citation>
    <scope>NUCLEOTIDE SEQUENCE [LARGE SCALE GENOMIC DNA]</scope>
    <source>
        <strain evidence="2 3">Tbo3840</strain>
    </source>
</reference>
<dbReference type="STRING" id="42251.A0A2T6ZR74"/>
<keyword evidence="1" id="KW-0812">Transmembrane</keyword>
<keyword evidence="3" id="KW-1185">Reference proteome</keyword>
<name>A0A2T6ZR74_TUBBO</name>
<dbReference type="EMBL" id="NESQ01000133">
    <property type="protein sequence ID" value="PUU77982.1"/>
    <property type="molecule type" value="Genomic_DNA"/>
</dbReference>
<keyword evidence="1" id="KW-0472">Membrane</keyword>
<gene>
    <name evidence="2" type="ORF">B9Z19DRAFT_1127462</name>
</gene>
<dbReference type="AlphaFoldDB" id="A0A2T6ZR74"/>
<dbReference type="Proteomes" id="UP000244722">
    <property type="component" value="Unassembled WGS sequence"/>
</dbReference>
<dbReference type="OrthoDB" id="5429634at2759"/>